<evidence type="ECO:0000313" key="6">
    <source>
        <dbReference type="Proteomes" id="UP000185696"/>
    </source>
</evidence>
<dbReference type="AlphaFoldDB" id="A0A7Z0WK78"/>
<dbReference type="InterPro" id="IPR018193">
    <property type="entry name" value="Glyc_kinase_flavodox-like_fold"/>
</dbReference>
<keyword evidence="6" id="KW-1185">Reference proteome</keyword>
<dbReference type="PIRSF" id="PIRSF006078">
    <property type="entry name" value="GlxK"/>
    <property type="match status" value="1"/>
</dbReference>
<dbReference type="NCBIfam" id="TIGR00045">
    <property type="entry name" value="glycerate kinase"/>
    <property type="match status" value="1"/>
</dbReference>
<dbReference type="InterPro" id="IPR036129">
    <property type="entry name" value="Glycerate_kinase_sf"/>
</dbReference>
<evidence type="ECO:0008006" key="7">
    <source>
        <dbReference type="Google" id="ProtNLM"/>
    </source>
</evidence>
<name>A0A7Z0WK78_9PSEU</name>
<dbReference type="EMBL" id="MSIF01000011">
    <property type="protein sequence ID" value="OLF08688.1"/>
    <property type="molecule type" value="Genomic_DNA"/>
</dbReference>
<dbReference type="GO" id="GO:0008887">
    <property type="term" value="F:glycerate kinase activity"/>
    <property type="evidence" value="ECO:0007669"/>
    <property type="project" value="UniProtKB-UniRule"/>
</dbReference>
<dbReference type="Proteomes" id="UP000185696">
    <property type="component" value="Unassembled WGS sequence"/>
</dbReference>
<dbReference type="PANTHER" id="PTHR21599">
    <property type="entry name" value="GLYCERATE KINASE"/>
    <property type="match status" value="1"/>
</dbReference>
<accession>A0A7Z0WK78</accession>
<evidence type="ECO:0000256" key="2">
    <source>
        <dbReference type="ARBA" id="ARBA00022679"/>
    </source>
</evidence>
<organism evidence="5 6">
    <name type="scientific">Actinophytocola xinjiangensis</name>
    <dbReference type="NCBI Taxonomy" id="485602"/>
    <lineage>
        <taxon>Bacteria</taxon>
        <taxon>Bacillati</taxon>
        <taxon>Actinomycetota</taxon>
        <taxon>Actinomycetes</taxon>
        <taxon>Pseudonocardiales</taxon>
        <taxon>Pseudonocardiaceae</taxon>
    </lineage>
</organism>
<dbReference type="GO" id="GO:0031388">
    <property type="term" value="P:organic acid phosphorylation"/>
    <property type="evidence" value="ECO:0007669"/>
    <property type="project" value="UniProtKB-UniRule"/>
</dbReference>
<evidence type="ECO:0000256" key="1">
    <source>
        <dbReference type="ARBA" id="ARBA00006284"/>
    </source>
</evidence>
<dbReference type="SUPFAM" id="SSF110738">
    <property type="entry name" value="Glycerate kinase I"/>
    <property type="match status" value="1"/>
</dbReference>
<evidence type="ECO:0000313" key="5">
    <source>
        <dbReference type="EMBL" id="OLF08688.1"/>
    </source>
</evidence>
<dbReference type="Pfam" id="PF02595">
    <property type="entry name" value="Gly_kinase"/>
    <property type="match status" value="1"/>
</dbReference>
<dbReference type="InterPro" id="IPR004381">
    <property type="entry name" value="Glycerate_kinase"/>
</dbReference>
<keyword evidence="2 4" id="KW-0808">Transferase</keyword>
<dbReference type="OrthoDB" id="9774290at2"/>
<proteinExistence type="inferred from homology"/>
<keyword evidence="3 4" id="KW-0418">Kinase</keyword>
<gene>
    <name evidence="5" type="ORF">BLA60_21970</name>
</gene>
<reference evidence="5 6" key="1">
    <citation type="submission" date="2016-12" db="EMBL/GenBank/DDBJ databases">
        <title>The draft genome sequence of Actinophytocola xinjiangensis.</title>
        <authorList>
            <person name="Wang W."/>
            <person name="Yuan L."/>
        </authorList>
    </citation>
    <scope>NUCLEOTIDE SEQUENCE [LARGE SCALE GENOMIC DNA]</scope>
    <source>
        <strain evidence="5 6">CGMCC 4.4663</strain>
    </source>
</reference>
<protein>
    <recommendedName>
        <fullName evidence="7">Glycerate kinase</fullName>
    </recommendedName>
</protein>
<dbReference type="Gene3D" id="3.90.1510.10">
    <property type="entry name" value="Glycerate kinase, domain 2"/>
    <property type="match status" value="1"/>
</dbReference>
<dbReference type="PANTHER" id="PTHR21599:SF0">
    <property type="entry name" value="GLYCERATE KINASE"/>
    <property type="match status" value="1"/>
</dbReference>
<dbReference type="Gene3D" id="3.40.50.10350">
    <property type="entry name" value="Glycerate kinase, domain 1"/>
    <property type="match status" value="1"/>
</dbReference>
<dbReference type="RefSeq" id="WP_075134843.1">
    <property type="nucleotide sequence ID" value="NZ_MSIF01000011.1"/>
</dbReference>
<dbReference type="InterPro" id="IPR018197">
    <property type="entry name" value="Glycerate_kinase_RE-like"/>
</dbReference>
<comment type="caution">
    <text evidence="5">The sequence shown here is derived from an EMBL/GenBank/DDBJ whole genome shotgun (WGS) entry which is preliminary data.</text>
</comment>
<evidence type="ECO:0000256" key="3">
    <source>
        <dbReference type="ARBA" id="ARBA00022777"/>
    </source>
</evidence>
<sequence length="377" mass="37574">MRVLIAPDCFGGTLTAPEAAEAIAAGWRDGAPDDELTLCPLADGGPGFVDVLHAGLGGSLHQLTVTGPRGDAVEAVWLEHDGTAYVECAQACGLHLVPKDERDALTATTFGVGELIADALEAKVHTIVVGLGGSATTDGGAGMVHALGGVPVGEDGEPLAPGGGPLVAAARLDGRVDLGEVTLVAASDVENPLLGKEGAARVFGPQKGADDLAVRRLERSLTRWADVLADLAGRDVREVPGAGAAGGLGAALVALGATVESGAGVVRRLTGLDAALDQAQLVITGEGSFDFQSLRGKLVTRVAGAASERGVPCVVLAGVVSVGRRRAAASGVDMAYAVAEHAGSAEASLADPAGTLTSLAAHVSAQWRRSGVGNISP</sequence>
<comment type="similarity">
    <text evidence="1 4">Belongs to the glycerate kinase type-1 family.</text>
</comment>
<evidence type="ECO:0000256" key="4">
    <source>
        <dbReference type="PIRNR" id="PIRNR006078"/>
    </source>
</evidence>